<dbReference type="GeneID" id="8857970"/>
<dbReference type="VEuPathDB" id="AmoebaDB:NAEGRDRAFT_53286"/>
<dbReference type="InParanoid" id="D2VYK9"/>
<keyword evidence="2" id="KW-1185">Reference proteome</keyword>
<dbReference type="EMBL" id="GG738911">
    <property type="protein sequence ID" value="EFC38132.1"/>
    <property type="molecule type" value="Genomic_DNA"/>
</dbReference>
<dbReference type="KEGG" id="ngr:NAEGRDRAFT_53286"/>
<name>D2VYK9_NAEGR</name>
<gene>
    <name evidence="1" type="ORF">NAEGRDRAFT_53286</name>
</gene>
<evidence type="ECO:0000313" key="1">
    <source>
        <dbReference type="EMBL" id="EFC38132.1"/>
    </source>
</evidence>
<sequence>MFRSLIGNQATILCLNGSKRFYSIGMKSSSPLASSWKELFQKHFLEKDYNKKAPEIKLNHGNPQRLAIIEMIEQGKKLSEIQSKFPQFETDEILMCKYVEENPGELHKLQKWKSNENVVKSACKNFRDQSPDQFIALRNLIEELIQKKSLNEKQAVSYRNEFIILQPKLILYFTSEGEILYGYKRRNIIKIEEIISRNGDVLEFISPSSIDASTLLDGVKQDGLIIRFLPASYMKDQQLIASAVMQNPKALVYCFRKDLDYSVFPFYSSAFLLNLFRKSGGTGYQYLPEHVRKRIELAHEAVKYDGRLLEFVPKTPINIFESSSETALKVHANALQFVSDEFQLQHESLIESCLSLNVVETLQFCHSKYLQKKKFILNALKELRKDDSIMSSGLTVIGNMINRMKDCKSPLLEDEDVIFQIFVTSTRIVNPDNIELVNEISNDNMFIEKAAVDYKNWFIYACSHNKISLEMMKNLLVKHGISGALPDFIINNEEWAKFAIENDVDNIKLFPPKIIRNLCSHDSEFEHKLLKLIDSDYYHIINYLSDSKRNNKEYAMEKLKTIGVFGKIS</sequence>
<reference evidence="1 2" key="1">
    <citation type="journal article" date="2010" name="Cell">
        <title>The genome of Naegleria gruberi illuminates early eukaryotic versatility.</title>
        <authorList>
            <person name="Fritz-Laylin L.K."/>
            <person name="Prochnik S.E."/>
            <person name="Ginger M.L."/>
            <person name="Dacks J.B."/>
            <person name="Carpenter M.L."/>
            <person name="Field M.C."/>
            <person name="Kuo A."/>
            <person name="Paredez A."/>
            <person name="Chapman J."/>
            <person name="Pham J."/>
            <person name="Shu S."/>
            <person name="Neupane R."/>
            <person name="Cipriano M."/>
            <person name="Mancuso J."/>
            <person name="Tu H."/>
            <person name="Salamov A."/>
            <person name="Lindquist E."/>
            <person name="Shapiro H."/>
            <person name="Lucas S."/>
            <person name="Grigoriev I.V."/>
            <person name="Cande W.Z."/>
            <person name="Fulton C."/>
            <person name="Rokhsar D.S."/>
            <person name="Dawson S.C."/>
        </authorList>
    </citation>
    <scope>NUCLEOTIDE SEQUENCE [LARGE SCALE GENOMIC DNA]</scope>
    <source>
        <strain evidence="1 2">NEG-M</strain>
    </source>
</reference>
<dbReference type="RefSeq" id="XP_002670876.1">
    <property type="nucleotide sequence ID" value="XM_002670830.1"/>
</dbReference>
<dbReference type="AlphaFoldDB" id="D2VYK9"/>
<accession>D2VYK9</accession>
<organism evidence="2">
    <name type="scientific">Naegleria gruberi</name>
    <name type="common">Amoeba</name>
    <dbReference type="NCBI Taxonomy" id="5762"/>
    <lineage>
        <taxon>Eukaryota</taxon>
        <taxon>Discoba</taxon>
        <taxon>Heterolobosea</taxon>
        <taxon>Tetramitia</taxon>
        <taxon>Eutetramitia</taxon>
        <taxon>Vahlkampfiidae</taxon>
        <taxon>Naegleria</taxon>
    </lineage>
</organism>
<evidence type="ECO:0000313" key="2">
    <source>
        <dbReference type="Proteomes" id="UP000006671"/>
    </source>
</evidence>
<proteinExistence type="predicted"/>
<dbReference type="Proteomes" id="UP000006671">
    <property type="component" value="Unassembled WGS sequence"/>
</dbReference>
<protein>
    <submittedName>
        <fullName evidence="1">Predicted protein</fullName>
    </submittedName>
</protein>